<protein>
    <submittedName>
        <fullName evidence="1">Uncharacterized protein</fullName>
    </submittedName>
</protein>
<dbReference type="Proteomes" id="UP000218327">
    <property type="component" value="Unassembled WGS sequence"/>
</dbReference>
<proteinExistence type="predicted"/>
<evidence type="ECO:0000313" key="1">
    <source>
        <dbReference type="EMBL" id="PCJ22522.1"/>
    </source>
</evidence>
<dbReference type="AlphaFoldDB" id="A0A2A5ATE4"/>
<evidence type="ECO:0000313" key="2">
    <source>
        <dbReference type="Proteomes" id="UP000218327"/>
    </source>
</evidence>
<dbReference type="EMBL" id="NVVJ01000058">
    <property type="protein sequence ID" value="PCJ22522.1"/>
    <property type="molecule type" value="Genomic_DNA"/>
</dbReference>
<comment type="caution">
    <text evidence="1">The sequence shown here is derived from an EMBL/GenBank/DDBJ whole genome shotgun (WGS) entry which is preliminary data.</text>
</comment>
<accession>A0A2A5ATE4</accession>
<gene>
    <name evidence="1" type="ORF">COA96_14125</name>
</gene>
<name>A0A2A5ATE4_9GAMM</name>
<reference evidence="2" key="1">
    <citation type="submission" date="2017-08" db="EMBL/GenBank/DDBJ databases">
        <title>A dynamic microbial community with high functional redundancy inhabits the cold, oxic subseafloor aquifer.</title>
        <authorList>
            <person name="Tully B.J."/>
            <person name="Wheat C.G."/>
            <person name="Glazer B.T."/>
            <person name="Huber J.A."/>
        </authorList>
    </citation>
    <scope>NUCLEOTIDE SEQUENCE [LARGE SCALE GENOMIC DNA]</scope>
</reference>
<organism evidence="1 2">
    <name type="scientific">SAR86 cluster bacterium</name>
    <dbReference type="NCBI Taxonomy" id="2030880"/>
    <lineage>
        <taxon>Bacteria</taxon>
        <taxon>Pseudomonadati</taxon>
        <taxon>Pseudomonadota</taxon>
        <taxon>Gammaproteobacteria</taxon>
        <taxon>SAR86 cluster</taxon>
    </lineage>
</organism>
<sequence>MGNRCGHDRTKLRLCDIVKRGKGGAPPILGIVSGYLNDAAKSRKRLKSWHQLNASGRGRRSEAREAMATVLQFLISEWFQLETRRCARPGFEYLEVPDVRHIALKISLSKDWKGTRRMTVGRVQAVIHDLVELGYITRSKQIRKQQPTGEWIAAPKITTFTKKFFLELDGRRLWNTIKKYGERKIRNIEKYLDDVNFRPFWPTARRLAHYLNPGHVYSPRQAYHFKQEKPPDLPMDLSTFPEFNFQN</sequence>